<feature type="non-terminal residue" evidence="1">
    <location>
        <position position="1"/>
    </location>
</feature>
<accession>A0A1B6I0S8</accession>
<dbReference type="PANTHER" id="PTHR45749">
    <property type="match status" value="1"/>
</dbReference>
<sequence length="100" mass="11580">RSVNYLSPQIQNELINLISKEIKKEIKEEMKKSPYVSIIFDTTQDIAKTDQLSTVFRYIKIKTDEGDRPVQLVIEEAFGGFLEVESQKSEYLSKMLFSIS</sequence>
<protein>
    <submittedName>
        <fullName evidence="1">Uncharacterized protein</fullName>
    </submittedName>
</protein>
<organism evidence="1">
    <name type="scientific">Homalodisca liturata</name>
    <dbReference type="NCBI Taxonomy" id="320908"/>
    <lineage>
        <taxon>Eukaryota</taxon>
        <taxon>Metazoa</taxon>
        <taxon>Ecdysozoa</taxon>
        <taxon>Arthropoda</taxon>
        <taxon>Hexapoda</taxon>
        <taxon>Insecta</taxon>
        <taxon>Pterygota</taxon>
        <taxon>Neoptera</taxon>
        <taxon>Paraneoptera</taxon>
        <taxon>Hemiptera</taxon>
        <taxon>Auchenorrhyncha</taxon>
        <taxon>Membracoidea</taxon>
        <taxon>Cicadellidae</taxon>
        <taxon>Cicadellinae</taxon>
        <taxon>Proconiini</taxon>
        <taxon>Homalodisca</taxon>
    </lineage>
</organism>
<name>A0A1B6I0S8_9HEMI</name>
<dbReference type="AlphaFoldDB" id="A0A1B6I0S8"/>
<reference evidence="1" key="1">
    <citation type="submission" date="2015-11" db="EMBL/GenBank/DDBJ databases">
        <title>De novo transcriptome assembly of four potential Pierce s Disease insect vectors from Arizona vineyards.</title>
        <authorList>
            <person name="Tassone E.E."/>
        </authorList>
    </citation>
    <scope>NUCLEOTIDE SEQUENCE</scope>
</reference>
<gene>
    <name evidence="1" type="ORF">g.21950</name>
</gene>
<proteinExistence type="predicted"/>
<evidence type="ECO:0000313" key="1">
    <source>
        <dbReference type="EMBL" id="JAS80561.1"/>
    </source>
</evidence>
<dbReference type="EMBL" id="GECU01027145">
    <property type="protein sequence ID" value="JAS80561.1"/>
    <property type="molecule type" value="Transcribed_RNA"/>
</dbReference>
<dbReference type="PANTHER" id="PTHR45749:SF37">
    <property type="entry name" value="OS05G0311600 PROTEIN"/>
    <property type="match status" value="1"/>
</dbReference>